<dbReference type="AlphaFoldDB" id="W4MBK2"/>
<organism evidence="1 2">
    <name type="scientific">Candidatus Entotheonella gemina</name>
    <dbReference type="NCBI Taxonomy" id="1429439"/>
    <lineage>
        <taxon>Bacteria</taxon>
        <taxon>Pseudomonadati</taxon>
        <taxon>Nitrospinota/Tectimicrobiota group</taxon>
        <taxon>Candidatus Tectimicrobiota</taxon>
        <taxon>Candidatus Entotheonellia</taxon>
        <taxon>Candidatus Entotheonellales</taxon>
        <taxon>Candidatus Entotheonellaceae</taxon>
        <taxon>Candidatus Entotheonella</taxon>
    </lineage>
</organism>
<accession>W4MBK2</accession>
<dbReference type="EMBL" id="AZHX01000387">
    <property type="protein sequence ID" value="ETX07729.1"/>
    <property type="molecule type" value="Genomic_DNA"/>
</dbReference>
<dbReference type="HOGENOM" id="CLU_2166377_0_0_7"/>
<evidence type="ECO:0000313" key="1">
    <source>
        <dbReference type="EMBL" id="ETX07729.1"/>
    </source>
</evidence>
<keyword evidence="2" id="KW-1185">Reference proteome</keyword>
<comment type="caution">
    <text evidence="1">The sequence shown here is derived from an EMBL/GenBank/DDBJ whole genome shotgun (WGS) entry which is preliminary data.</text>
</comment>
<name>W4MBK2_9BACT</name>
<dbReference type="Proteomes" id="UP000019140">
    <property type="component" value="Unassembled WGS sequence"/>
</dbReference>
<proteinExistence type="predicted"/>
<gene>
    <name evidence="1" type="ORF">ETSY2_09545</name>
</gene>
<reference evidence="1 2" key="1">
    <citation type="journal article" date="2014" name="Nature">
        <title>An environmental bacterial taxon with a large and distinct metabolic repertoire.</title>
        <authorList>
            <person name="Wilson M.C."/>
            <person name="Mori T."/>
            <person name="Ruckert C."/>
            <person name="Uria A.R."/>
            <person name="Helf M.J."/>
            <person name="Takada K."/>
            <person name="Gernert C."/>
            <person name="Steffens U.A."/>
            <person name="Heycke N."/>
            <person name="Schmitt S."/>
            <person name="Rinke C."/>
            <person name="Helfrich E.J."/>
            <person name="Brachmann A.O."/>
            <person name="Gurgui C."/>
            <person name="Wakimoto T."/>
            <person name="Kracht M."/>
            <person name="Crusemann M."/>
            <person name="Hentschel U."/>
            <person name="Abe I."/>
            <person name="Matsunaga S."/>
            <person name="Kalinowski J."/>
            <person name="Takeyama H."/>
            <person name="Piel J."/>
        </authorList>
    </citation>
    <scope>NUCLEOTIDE SEQUENCE [LARGE SCALE GENOMIC DNA]</scope>
    <source>
        <strain evidence="2">TSY2</strain>
    </source>
</reference>
<evidence type="ECO:0000313" key="2">
    <source>
        <dbReference type="Proteomes" id="UP000019140"/>
    </source>
</evidence>
<sequence>MYPEPVGIEVAEGWCIVAKSAGVTSEGTRADIELHNGAVRDSDVVPLSSRKARQVTAEPFAEYSGVDPGHIGDCLLQLKEQIDGLLSVDPEELSGSEEEMWLVVPPCLFE</sequence>
<protein>
    <submittedName>
        <fullName evidence="1">Uncharacterized protein</fullName>
    </submittedName>
</protein>